<feature type="domain" description="Resolvase/invertase-type recombinase catalytic" evidence="3">
    <location>
        <begin position="4"/>
        <end position="144"/>
    </location>
</feature>
<sequence length="220" mass="23887">MSRKYVIYRRVSTAAQGESGLGLEAQDRDIALFLENYSDTPFEVLGTFTDVESGKHDNRPELAKALDLARKEGAEVLVSKLDRLSRDVAFIANLLKDKRISFRVASMPHADKFQLHIYAALAEQERDFISLRTKQALAAAKARGVKLGGMRDATMKRNDAAIAAADAAAQRVAAIVVPMRAANATLQQIADALNAANVPTPRGAKWLPMSVSNALKRLAG</sequence>
<evidence type="ECO:0000313" key="5">
    <source>
        <dbReference type="Proteomes" id="UP000286594"/>
    </source>
</evidence>
<proteinExistence type="predicted"/>
<evidence type="ECO:0000256" key="1">
    <source>
        <dbReference type="ARBA" id="ARBA00023125"/>
    </source>
</evidence>
<dbReference type="GO" id="GO:0003677">
    <property type="term" value="F:DNA binding"/>
    <property type="evidence" value="ECO:0007669"/>
    <property type="project" value="UniProtKB-KW"/>
</dbReference>
<dbReference type="PANTHER" id="PTHR30461:SF2">
    <property type="entry name" value="SERINE RECOMBINASE PINE-RELATED"/>
    <property type="match status" value="1"/>
</dbReference>
<dbReference type="InterPro" id="IPR050639">
    <property type="entry name" value="SSR_resolvase"/>
</dbReference>
<dbReference type="GO" id="GO:0000150">
    <property type="term" value="F:DNA strand exchange activity"/>
    <property type="evidence" value="ECO:0007669"/>
    <property type="project" value="InterPro"/>
</dbReference>
<dbReference type="CDD" id="cd00338">
    <property type="entry name" value="Ser_Recombinase"/>
    <property type="match status" value="1"/>
</dbReference>
<protein>
    <submittedName>
        <fullName evidence="4">Recombinase family protein</fullName>
    </submittedName>
</protein>
<comment type="caution">
    <text evidence="4">The sequence shown here is derived from an EMBL/GenBank/DDBJ whole genome shotgun (WGS) entry which is preliminary data.</text>
</comment>
<dbReference type="Proteomes" id="UP000286594">
    <property type="component" value="Unassembled WGS sequence"/>
</dbReference>
<dbReference type="InterPro" id="IPR006119">
    <property type="entry name" value="Resolv_N"/>
</dbReference>
<dbReference type="SMART" id="SM00857">
    <property type="entry name" value="Resolvase"/>
    <property type="match status" value="1"/>
</dbReference>
<evidence type="ECO:0000256" key="2">
    <source>
        <dbReference type="ARBA" id="ARBA00023172"/>
    </source>
</evidence>
<keyword evidence="1" id="KW-0238">DNA-binding</keyword>
<dbReference type="Gene3D" id="3.40.50.1390">
    <property type="entry name" value="Resolvase, N-terminal catalytic domain"/>
    <property type="match status" value="1"/>
</dbReference>
<dbReference type="AlphaFoldDB" id="A0A443LRY4"/>
<dbReference type="Pfam" id="PF00239">
    <property type="entry name" value="Resolvase"/>
    <property type="match status" value="1"/>
</dbReference>
<dbReference type="InterPro" id="IPR036162">
    <property type="entry name" value="Resolvase-like_N_sf"/>
</dbReference>
<reference evidence="4 5" key="1">
    <citation type="submission" date="2019-01" db="EMBL/GenBank/DDBJ databases">
        <title>Sinorhodobacter populi sp. nov. isolated from the symptomatic bark tissue of Populus euramericana canker.</title>
        <authorList>
            <person name="Xu G."/>
        </authorList>
    </citation>
    <scope>NUCLEOTIDE SEQUENCE [LARGE SCALE GENOMIC DNA]</scope>
    <source>
        <strain evidence="4 5">CCTCC AB2012026</strain>
    </source>
</reference>
<dbReference type="RefSeq" id="WP_128147628.1">
    <property type="nucleotide sequence ID" value="NZ_SAVB01000003.1"/>
</dbReference>
<dbReference type="EMBL" id="SAVB01000003">
    <property type="protein sequence ID" value="RWR51943.1"/>
    <property type="molecule type" value="Genomic_DNA"/>
</dbReference>
<evidence type="ECO:0000313" key="4">
    <source>
        <dbReference type="EMBL" id="RWR51943.1"/>
    </source>
</evidence>
<dbReference type="SUPFAM" id="SSF53041">
    <property type="entry name" value="Resolvase-like"/>
    <property type="match status" value="1"/>
</dbReference>
<gene>
    <name evidence="4" type="ORF">EOW65_03585</name>
</gene>
<dbReference type="OrthoDB" id="2290206at2"/>
<accession>A0A443LRY4</accession>
<name>A0A443LRY4_9RHOB</name>
<evidence type="ECO:0000259" key="3">
    <source>
        <dbReference type="PROSITE" id="PS51736"/>
    </source>
</evidence>
<organism evidence="4 5">
    <name type="scientific">Paenirhodobacter ferrireducens</name>
    <dbReference type="NCBI Taxonomy" id="1215032"/>
    <lineage>
        <taxon>Bacteria</taxon>
        <taxon>Pseudomonadati</taxon>
        <taxon>Pseudomonadota</taxon>
        <taxon>Alphaproteobacteria</taxon>
        <taxon>Rhodobacterales</taxon>
        <taxon>Rhodobacter group</taxon>
        <taxon>Paenirhodobacter</taxon>
    </lineage>
</organism>
<keyword evidence="5" id="KW-1185">Reference proteome</keyword>
<keyword evidence="2" id="KW-0233">DNA recombination</keyword>
<dbReference type="PANTHER" id="PTHR30461">
    <property type="entry name" value="DNA-INVERTASE FROM LAMBDOID PROPHAGE"/>
    <property type="match status" value="1"/>
</dbReference>
<dbReference type="PROSITE" id="PS51736">
    <property type="entry name" value="RECOMBINASES_3"/>
    <property type="match status" value="1"/>
</dbReference>